<keyword evidence="4" id="KW-1185">Reference proteome</keyword>
<dbReference type="STRING" id="546871.SAMN04488543_1226"/>
<feature type="compositionally biased region" description="Low complexity" evidence="1">
    <location>
        <begin position="34"/>
        <end position="52"/>
    </location>
</feature>
<organism evidence="3 4">
    <name type="scientific">Friedmanniella luteola</name>
    <dbReference type="NCBI Taxonomy" id="546871"/>
    <lineage>
        <taxon>Bacteria</taxon>
        <taxon>Bacillati</taxon>
        <taxon>Actinomycetota</taxon>
        <taxon>Actinomycetes</taxon>
        <taxon>Propionibacteriales</taxon>
        <taxon>Nocardioidaceae</taxon>
        <taxon>Friedmanniella</taxon>
    </lineage>
</organism>
<dbReference type="Pfam" id="PF14530">
    <property type="entry name" value="DUF4439"/>
    <property type="match status" value="1"/>
</dbReference>
<dbReference type="InterPro" id="IPR006311">
    <property type="entry name" value="TAT_signal"/>
</dbReference>
<dbReference type="PROSITE" id="PS51318">
    <property type="entry name" value="TAT"/>
    <property type="match status" value="1"/>
</dbReference>
<feature type="region of interest" description="Disordered" evidence="1">
    <location>
        <begin position="103"/>
        <end position="140"/>
    </location>
</feature>
<protein>
    <recommendedName>
        <fullName evidence="2">DUF4439 domain-containing protein</fullName>
    </recommendedName>
</protein>
<dbReference type="SUPFAM" id="SSF47240">
    <property type="entry name" value="Ferritin-like"/>
    <property type="match status" value="1"/>
</dbReference>
<dbReference type="InterPro" id="IPR009078">
    <property type="entry name" value="Ferritin-like_SF"/>
</dbReference>
<sequence>MPDPIPAPAPGRERWSRRTLLLGGLAVGASACSVSDPAVRGPAGAPAATARPSPTPSPLAPGLARDVAAETALAAGARAQRARTDADDARRRDLLGLVEQAHTARAAAITAPDPAEPTPSSTSTPAPGPRSGPGRAPGTERLVADERALAARYRAAAMAAGGPAALLWGSMAVASGAFATALAAAEPPRSAAVADRAPLTVPSDSAAVSALVGSLHAAVWGYQLALGKLPVTGARHDRARAGLRERRALQARLVDRLRRAGVEVPAAAPAYDPDPEVRDADDARLLLRRIETRLLPFCGLWLAAAARPADRAAALAALTATATTATAWGAPLQAWPGWSA</sequence>
<evidence type="ECO:0000256" key="1">
    <source>
        <dbReference type="SAM" id="MobiDB-lite"/>
    </source>
</evidence>
<gene>
    <name evidence="3" type="ORF">SAMN04488543_1226</name>
</gene>
<feature type="region of interest" description="Disordered" evidence="1">
    <location>
        <begin position="34"/>
        <end position="62"/>
    </location>
</feature>
<feature type="domain" description="DUF4439" evidence="2">
    <location>
        <begin position="212"/>
        <end position="338"/>
    </location>
</feature>
<dbReference type="Gene3D" id="1.20.1260.10">
    <property type="match status" value="1"/>
</dbReference>
<evidence type="ECO:0000259" key="2">
    <source>
        <dbReference type="Pfam" id="PF14530"/>
    </source>
</evidence>
<proteinExistence type="predicted"/>
<reference evidence="3 4" key="1">
    <citation type="submission" date="2016-10" db="EMBL/GenBank/DDBJ databases">
        <authorList>
            <person name="de Groot N.N."/>
        </authorList>
    </citation>
    <scope>NUCLEOTIDE SEQUENCE [LARGE SCALE GENOMIC DNA]</scope>
    <source>
        <strain evidence="3 4">DSM 21741</strain>
    </source>
</reference>
<feature type="compositionally biased region" description="Low complexity" evidence="1">
    <location>
        <begin position="103"/>
        <end position="125"/>
    </location>
</feature>
<name>A0A1H1Q3N4_9ACTN</name>
<dbReference type="Proteomes" id="UP000199092">
    <property type="component" value="Chromosome I"/>
</dbReference>
<evidence type="ECO:0000313" key="4">
    <source>
        <dbReference type="Proteomes" id="UP000199092"/>
    </source>
</evidence>
<dbReference type="InterPro" id="IPR029447">
    <property type="entry name" value="DUF4439"/>
</dbReference>
<evidence type="ECO:0000313" key="3">
    <source>
        <dbReference type="EMBL" id="SDS17943.1"/>
    </source>
</evidence>
<dbReference type="EMBL" id="LT629749">
    <property type="protein sequence ID" value="SDS17943.1"/>
    <property type="molecule type" value="Genomic_DNA"/>
</dbReference>
<dbReference type="RefSeq" id="WP_091411126.1">
    <property type="nucleotide sequence ID" value="NZ_LT629749.1"/>
</dbReference>
<dbReference type="InterPro" id="IPR012347">
    <property type="entry name" value="Ferritin-like"/>
</dbReference>
<accession>A0A1H1Q3N4</accession>
<dbReference type="AlphaFoldDB" id="A0A1H1Q3N4"/>